<evidence type="ECO:0000256" key="9">
    <source>
        <dbReference type="ARBA" id="ARBA00029829"/>
    </source>
</evidence>
<evidence type="ECO:0000256" key="2">
    <source>
        <dbReference type="ARBA" id="ARBA00004236"/>
    </source>
</evidence>
<keyword evidence="3" id="KW-1003">Cell membrane</keyword>
<dbReference type="EMBL" id="SOHE01000056">
    <property type="protein sequence ID" value="TFD48323.1"/>
    <property type="molecule type" value="Genomic_DNA"/>
</dbReference>
<dbReference type="PANTHER" id="PTHR37461">
    <property type="entry name" value="ANTI-SIGMA-K FACTOR RSKA"/>
    <property type="match status" value="1"/>
</dbReference>
<feature type="compositionally biased region" description="Low complexity" evidence="11">
    <location>
        <begin position="86"/>
        <end position="98"/>
    </location>
</feature>
<dbReference type="InterPro" id="IPR018764">
    <property type="entry name" value="RskA_C"/>
</dbReference>
<reference evidence="14 15" key="1">
    <citation type="submission" date="2019-03" db="EMBL/GenBank/DDBJ databases">
        <title>Genomics of glacier-inhabiting Cryobacterium strains.</title>
        <authorList>
            <person name="Liu Q."/>
            <person name="Xin Y.-H."/>
        </authorList>
    </citation>
    <scope>NUCLEOTIDE SEQUENCE [LARGE SCALE GENOMIC DNA]</scope>
    <source>
        <strain evidence="14 15">Hh14</strain>
    </source>
</reference>
<dbReference type="Proteomes" id="UP000297447">
    <property type="component" value="Unassembled WGS sequence"/>
</dbReference>
<evidence type="ECO:0000259" key="13">
    <source>
        <dbReference type="Pfam" id="PF10099"/>
    </source>
</evidence>
<evidence type="ECO:0000313" key="15">
    <source>
        <dbReference type="Proteomes" id="UP000297447"/>
    </source>
</evidence>
<dbReference type="GO" id="GO:0005886">
    <property type="term" value="C:plasma membrane"/>
    <property type="evidence" value="ECO:0007669"/>
    <property type="project" value="UniProtKB-SubCell"/>
</dbReference>
<feature type="compositionally biased region" description="Acidic residues" evidence="11">
    <location>
        <begin position="144"/>
        <end position="153"/>
    </location>
</feature>
<keyword evidence="8" id="KW-0804">Transcription</keyword>
<evidence type="ECO:0000256" key="4">
    <source>
        <dbReference type="ARBA" id="ARBA00022692"/>
    </source>
</evidence>
<gene>
    <name evidence="14" type="ORF">E3T55_13685</name>
</gene>
<keyword evidence="4 12" id="KW-0812">Transmembrane</keyword>
<evidence type="ECO:0000256" key="12">
    <source>
        <dbReference type="SAM" id="Phobius"/>
    </source>
</evidence>
<dbReference type="RefSeq" id="WP_134520123.1">
    <property type="nucleotide sequence ID" value="NZ_SOHE01000056.1"/>
</dbReference>
<feature type="region of interest" description="Disordered" evidence="11">
    <location>
        <begin position="86"/>
        <end position="186"/>
    </location>
</feature>
<evidence type="ECO:0000256" key="6">
    <source>
        <dbReference type="ARBA" id="ARBA00023015"/>
    </source>
</evidence>
<feature type="transmembrane region" description="Helical" evidence="12">
    <location>
        <begin position="197"/>
        <end position="218"/>
    </location>
</feature>
<dbReference type="GO" id="GO:0016989">
    <property type="term" value="F:sigma factor antagonist activity"/>
    <property type="evidence" value="ECO:0007669"/>
    <property type="project" value="TreeGrafter"/>
</dbReference>
<dbReference type="AlphaFoldDB" id="A0A4R8ZX61"/>
<proteinExistence type="predicted"/>
<keyword evidence="7 12" id="KW-0472">Membrane</keyword>
<dbReference type="GO" id="GO:0006417">
    <property type="term" value="P:regulation of translation"/>
    <property type="evidence" value="ECO:0007669"/>
    <property type="project" value="TreeGrafter"/>
</dbReference>
<dbReference type="InterPro" id="IPR051474">
    <property type="entry name" value="Anti-sigma-K/W_factor"/>
</dbReference>
<keyword evidence="6" id="KW-0805">Transcription regulation</keyword>
<evidence type="ECO:0000256" key="11">
    <source>
        <dbReference type="SAM" id="MobiDB-lite"/>
    </source>
</evidence>
<evidence type="ECO:0000313" key="14">
    <source>
        <dbReference type="EMBL" id="TFD48323.1"/>
    </source>
</evidence>
<organism evidence="14 15">
    <name type="scientific">Cryobacterium frigoriphilum</name>
    <dbReference type="NCBI Taxonomy" id="1259150"/>
    <lineage>
        <taxon>Bacteria</taxon>
        <taxon>Bacillati</taxon>
        <taxon>Actinomycetota</taxon>
        <taxon>Actinomycetes</taxon>
        <taxon>Micrococcales</taxon>
        <taxon>Microbacteriaceae</taxon>
        <taxon>Cryobacterium</taxon>
    </lineage>
</organism>
<feature type="domain" description="Anti-sigma K factor RskA C-terminal" evidence="13">
    <location>
        <begin position="198"/>
        <end position="336"/>
    </location>
</feature>
<comment type="caution">
    <text evidence="14">The sequence shown here is derived from an EMBL/GenBank/DDBJ whole genome shotgun (WGS) entry which is preliminary data.</text>
</comment>
<evidence type="ECO:0000256" key="7">
    <source>
        <dbReference type="ARBA" id="ARBA00023136"/>
    </source>
</evidence>
<dbReference type="OrthoDB" id="153510at2"/>
<dbReference type="PANTHER" id="PTHR37461:SF1">
    <property type="entry name" value="ANTI-SIGMA-K FACTOR RSKA"/>
    <property type="match status" value="1"/>
</dbReference>
<accession>A0A4R8ZX61</accession>
<sequence>MSKQIPTGHPEELGGAYALNALSQDDIALYEQYLDQSEQARIEAEELSDTAVALGLATIPVQPSAGLKASLMDLIKTTPQLAPLSATAATAESAQSAPDQPTDAADPVTSLTLVPGDMPISRRQARTESEARTATPAIGSIDTNTDESTDENTDASTDAGLLTESPASASVSENPAPPRSGAEARAQARWFQRPARLLVAASAAVALFIGGTVIGGALNDNQFGDQQAASLAQINAAPDSQRASTTTGDGQEATLVWSNTLGISAVLVDGLPALPADQDYQLWYINAEGPLPAGTFDSTGEGTVWRVLDGTMHAGDSVGMTVEPNGGSDAPTSDPIVAFQS</sequence>
<protein>
    <recommendedName>
        <fullName evidence="10">Regulator of SigK</fullName>
    </recommendedName>
    <alternativeName>
        <fullName evidence="9">Sigma-K anti-sigma factor RskA</fullName>
    </alternativeName>
</protein>
<evidence type="ECO:0000256" key="8">
    <source>
        <dbReference type="ARBA" id="ARBA00023163"/>
    </source>
</evidence>
<evidence type="ECO:0000256" key="10">
    <source>
        <dbReference type="ARBA" id="ARBA00030803"/>
    </source>
</evidence>
<keyword evidence="15" id="KW-1185">Reference proteome</keyword>
<dbReference type="InterPro" id="IPR041916">
    <property type="entry name" value="Anti_sigma_zinc_sf"/>
</dbReference>
<evidence type="ECO:0000256" key="1">
    <source>
        <dbReference type="ARBA" id="ARBA00004167"/>
    </source>
</evidence>
<dbReference type="Pfam" id="PF10099">
    <property type="entry name" value="RskA_C"/>
    <property type="match status" value="1"/>
</dbReference>
<comment type="subcellular location">
    <subcellularLocation>
        <location evidence="2">Cell membrane</location>
    </subcellularLocation>
    <subcellularLocation>
        <location evidence="1">Membrane</location>
        <topology evidence="1">Single-pass membrane protein</topology>
    </subcellularLocation>
</comment>
<keyword evidence="5 12" id="KW-1133">Transmembrane helix</keyword>
<evidence type="ECO:0000256" key="3">
    <source>
        <dbReference type="ARBA" id="ARBA00022475"/>
    </source>
</evidence>
<name>A0A4R8ZX61_9MICO</name>
<evidence type="ECO:0000256" key="5">
    <source>
        <dbReference type="ARBA" id="ARBA00022989"/>
    </source>
</evidence>
<dbReference type="Gene3D" id="1.10.10.1320">
    <property type="entry name" value="Anti-sigma factor, zinc-finger domain"/>
    <property type="match status" value="1"/>
</dbReference>